<dbReference type="KEGG" id="svp:Pan189_09030"/>
<evidence type="ECO:0000259" key="6">
    <source>
        <dbReference type="Pfam" id="PF03976"/>
    </source>
</evidence>
<dbReference type="EC" id="2.7.4.-" evidence="4"/>
<feature type="region of interest" description="Disordered" evidence="5">
    <location>
        <begin position="1"/>
        <end position="22"/>
    </location>
</feature>
<name>A0A517QY55_9PLAN</name>
<proteinExistence type="inferred from homology"/>
<comment type="subunit">
    <text evidence="4">Homotetramer.</text>
</comment>
<dbReference type="PANTHER" id="PTHR34383">
    <property type="entry name" value="POLYPHOSPHATE:AMP PHOSPHOTRANSFERASE-RELATED"/>
    <property type="match status" value="1"/>
</dbReference>
<comment type="function">
    <text evidence="4">Uses inorganic polyphosphate (polyP) as a donor to convert GDP to GTP or ADP to ATP.</text>
</comment>
<reference evidence="7 8" key="1">
    <citation type="submission" date="2019-02" db="EMBL/GenBank/DDBJ databases">
        <title>Deep-cultivation of Planctomycetes and their phenomic and genomic characterization uncovers novel biology.</title>
        <authorList>
            <person name="Wiegand S."/>
            <person name="Jogler M."/>
            <person name="Boedeker C."/>
            <person name="Pinto D."/>
            <person name="Vollmers J."/>
            <person name="Rivas-Marin E."/>
            <person name="Kohn T."/>
            <person name="Peeters S.H."/>
            <person name="Heuer A."/>
            <person name="Rast P."/>
            <person name="Oberbeckmann S."/>
            <person name="Bunk B."/>
            <person name="Jeske O."/>
            <person name="Meyerdierks A."/>
            <person name="Storesund J.E."/>
            <person name="Kallscheuer N."/>
            <person name="Luecker S."/>
            <person name="Lage O.M."/>
            <person name="Pohl T."/>
            <person name="Merkel B.J."/>
            <person name="Hornburger P."/>
            <person name="Mueller R.-W."/>
            <person name="Bruemmer F."/>
            <person name="Labrenz M."/>
            <person name="Spormann A.M."/>
            <person name="Op den Camp H."/>
            <person name="Overmann J."/>
            <person name="Amann R."/>
            <person name="Jetten M.S.M."/>
            <person name="Mascher T."/>
            <person name="Medema M.H."/>
            <person name="Devos D.P."/>
            <person name="Kaster A.-K."/>
            <person name="Ovreas L."/>
            <person name="Rohde M."/>
            <person name="Galperin M.Y."/>
            <person name="Jogler C."/>
        </authorList>
    </citation>
    <scope>NUCLEOTIDE SEQUENCE [LARGE SCALE GENOMIC DNA]</scope>
    <source>
        <strain evidence="7 8">Pan189</strain>
    </source>
</reference>
<dbReference type="InterPro" id="IPR022488">
    <property type="entry name" value="PPK2-related"/>
</dbReference>
<gene>
    <name evidence="7" type="ORF">Pan189_09030</name>
</gene>
<dbReference type="Pfam" id="PF03976">
    <property type="entry name" value="PPK2"/>
    <property type="match status" value="1"/>
</dbReference>
<feature type="domain" description="Polyphosphate kinase-2-related" evidence="6">
    <location>
        <begin position="62"/>
        <end position="287"/>
    </location>
</feature>
<evidence type="ECO:0000256" key="2">
    <source>
        <dbReference type="ARBA" id="ARBA00022679"/>
    </source>
</evidence>
<evidence type="ECO:0000256" key="3">
    <source>
        <dbReference type="ARBA" id="ARBA00022777"/>
    </source>
</evidence>
<keyword evidence="3 4" id="KW-0418">Kinase</keyword>
<dbReference type="EMBL" id="CP036268">
    <property type="protein sequence ID" value="QDT36543.1"/>
    <property type="molecule type" value="Genomic_DNA"/>
</dbReference>
<keyword evidence="2 4" id="KW-0808">Transferase</keyword>
<keyword evidence="8" id="KW-1185">Reference proteome</keyword>
<dbReference type="InterPro" id="IPR027417">
    <property type="entry name" value="P-loop_NTPase"/>
</dbReference>
<protein>
    <recommendedName>
        <fullName evidence="4">ADP/GDP-polyphosphate phosphotransferase</fullName>
        <ecNumber evidence="4">2.7.4.-</ecNumber>
    </recommendedName>
    <alternativeName>
        <fullName evidence="4">Polyphosphate kinase PPK2</fullName>
    </alternativeName>
</protein>
<evidence type="ECO:0000256" key="4">
    <source>
        <dbReference type="RuleBase" id="RU369062"/>
    </source>
</evidence>
<sequence>MSGNKSAKSVGNGFSTNGNGSQTGLATVAIQDHVVPKEVRNRVKKARKGRVLGSGYPYSKKIDTATYEREKHALQVELLKMMHWVETNGERIVMLFEGRDAAGKGGTIKRFMEHMNPRNARVVALGKPSETERGEWYFQRYIKQLPTNGEIVLFDRSWYNRAVVEPVMGFCTQSQHHAFLRQVPMLENMLIDDGIRLFKFWFSVSREEQFRRFKSREHDALKQWKLSPVDAQGLAMWDDYTEAKKSMFMSTDTTFSPWTVVKSDDKKRARLACMKYVLNAVPYLNKDTDVVGQPESNLIGKKEEVYQDDKW</sequence>
<dbReference type="PANTHER" id="PTHR34383:SF1">
    <property type="entry name" value="ADP-POLYPHOSPHATE PHOSPHOTRANSFERASE"/>
    <property type="match status" value="1"/>
</dbReference>
<dbReference type="Proteomes" id="UP000317318">
    <property type="component" value="Chromosome"/>
</dbReference>
<dbReference type="SUPFAM" id="SSF52540">
    <property type="entry name" value="P-loop containing nucleoside triphosphate hydrolases"/>
    <property type="match status" value="1"/>
</dbReference>
<evidence type="ECO:0000313" key="8">
    <source>
        <dbReference type="Proteomes" id="UP000317318"/>
    </source>
</evidence>
<accession>A0A517QY55</accession>
<dbReference type="Gene3D" id="3.40.50.300">
    <property type="entry name" value="P-loop containing nucleotide triphosphate hydrolases"/>
    <property type="match status" value="1"/>
</dbReference>
<organism evidence="7 8">
    <name type="scientific">Stratiformator vulcanicus</name>
    <dbReference type="NCBI Taxonomy" id="2527980"/>
    <lineage>
        <taxon>Bacteria</taxon>
        <taxon>Pseudomonadati</taxon>
        <taxon>Planctomycetota</taxon>
        <taxon>Planctomycetia</taxon>
        <taxon>Planctomycetales</taxon>
        <taxon>Planctomycetaceae</taxon>
        <taxon>Stratiformator</taxon>
    </lineage>
</organism>
<evidence type="ECO:0000256" key="1">
    <source>
        <dbReference type="ARBA" id="ARBA00009924"/>
    </source>
</evidence>
<evidence type="ECO:0000313" key="7">
    <source>
        <dbReference type="EMBL" id="QDT36543.1"/>
    </source>
</evidence>
<evidence type="ECO:0000256" key="5">
    <source>
        <dbReference type="SAM" id="MobiDB-lite"/>
    </source>
</evidence>
<dbReference type="InterPro" id="IPR022486">
    <property type="entry name" value="PPK2_PA0141"/>
</dbReference>
<dbReference type="GO" id="GO:0006793">
    <property type="term" value="P:phosphorus metabolic process"/>
    <property type="evidence" value="ECO:0007669"/>
    <property type="project" value="InterPro"/>
</dbReference>
<comment type="similarity">
    <text evidence="1 4">Belongs to the polyphosphate kinase 2 (PPK2) family. Class I subfamily.</text>
</comment>
<dbReference type="PIRSF" id="PIRSF028756">
    <property type="entry name" value="PPK2_prd"/>
    <property type="match status" value="1"/>
</dbReference>
<dbReference type="RefSeq" id="WP_310821064.1">
    <property type="nucleotide sequence ID" value="NZ_CP036268.1"/>
</dbReference>
<dbReference type="AlphaFoldDB" id="A0A517QY55"/>
<dbReference type="InterPro" id="IPR016898">
    <property type="entry name" value="Polyphosphate_phosphotransfera"/>
</dbReference>
<dbReference type="GO" id="GO:0008976">
    <property type="term" value="F:polyphosphate kinase activity"/>
    <property type="evidence" value="ECO:0007669"/>
    <property type="project" value="UniProtKB-UniRule"/>
</dbReference>
<dbReference type="NCBIfam" id="TIGR03707">
    <property type="entry name" value="PPK2_P_aer"/>
    <property type="match status" value="1"/>
</dbReference>